<dbReference type="InterPro" id="IPR043128">
    <property type="entry name" value="Rev_trsase/Diguanyl_cyclase"/>
</dbReference>
<dbReference type="InterPro" id="IPR000477">
    <property type="entry name" value="RT_dom"/>
</dbReference>
<dbReference type="Gene3D" id="3.30.160.60">
    <property type="entry name" value="Classic Zinc Finger"/>
    <property type="match status" value="1"/>
</dbReference>
<reference evidence="2" key="1">
    <citation type="submission" date="2020-04" db="EMBL/GenBank/DDBJ databases">
        <authorList>
            <person name="Alioto T."/>
            <person name="Alioto T."/>
            <person name="Gomez Garrido J."/>
        </authorList>
    </citation>
    <scope>NUCLEOTIDE SEQUENCE</scope>
    <source>
        <strain evidence="2">A484AB</strain>
    </source>
</reference>
<gene>
    <name evidence="2" type="ORF">PACLA_8A057554</name>
</gene>
<dbReference type="SUPFAM" id="SSF56672">
    <property type="entry name" value="DNA/RNA polymerases"/>
    <property type="match status" value="1"/>
</dbReference>
<feature type="compositionally biased region" description="Low complexity" evidence="1">
    <location>
        <begin position="153"/>
        <end position="173"/>
    </location>
</feature>
<dbReference type="AlphaFoldDB" id="A0A7D9LVH9"/>
<evidence type="ECO:0000256" key="1">
    <source>
        <dbReference type="SAM" id="MobiDB-lite"/>
    </source>
</evidence>
<dbReference type="PANTHER" id="PTHR19446">
    <property type="entry name" value="REVERSE TRANSCRIPTASES"/>
    <property type="match status" value="1"/>
</dbReference>
<protein>
    <submittedName>
        <fullName evidence="2">Uncharacterized protein LOC111613452</fullName>
    </submittedName>
</protein>
<dbReference type="InterPro" id="IPR013087">
    <property type="entry name" value="Znf_C2H2_type"/>
</dbReference>
<feature type="compositionally biased region" description="Polar residues" evidence="1">
    <location>
        <begin position="185"/>
        <end position="201"/>
    </location>
</feature>
<sequence length="1114" mass="123551">MSSRDSTDNSFVYSCSDCDFTKVKERGLGVHRAKMHNVELADQVLSVYVTRVYPECKKFKCCICDVVIGSYPNFKRHFDNRHPNIELTADAICSICNMEFQNAKAVGVHCQSVHSISKKKPNKKIPSSPTPIQSFIYKWKPLNHSPPVPPVIPSQLPSQSPSQSPPHATSSPPASSPHQPPSPFIHQSNPSQAGNVFSGQFESIVVGPPTDANESTIPPPSPTIEKDPVESIPEFHARWSLFYSDHPSWQEFSDKTDHFAADIVTTCNANYRSPKNVPAARRPNRPSARPANNNRQPIGYNPVEARKIQTLYRISKKRATRKNIDDSKPSYTGSVDDANEFFTRVFGTRSCDMDNLKAGLSDFVPSGPVDDSLRAPTTPKEVEKKLKSLSNSAPGADRLEYRHLKSIDSKGSLLSSIFNRCLSENDVPSSWKLAQTILIHKKGDASDISNFRPIALMSCIYKLFASVLANRIVSFSINNDLLSSSQKSARPSEGCYEHTFILQSLILDANRHDKNIYLAWLDLRNAFGSVPHDVISATLTHLGVPDSVVTLIGNIYTNASTEVRTPAGNTSSIPILSGVKQGCPLSPIFFNLCIELILRAVNAKGQSIGPAKHFGSDISVLAYADDLVIISRNSDKLQKLLDSASKAASIMGLEFRPDKCVSLSLTYGRKFKDNIQLLNYIVQGKAIPSLKAHEHYRYLGVPIGMIRDVSSIQKLAEDLCVDLDRISKSLLTPWQKLDMIRTFVQPCLTFVLRAGEPLKASLINYRKKLIQVVRSICNLPLRATSHFVFAPIRVGGLGFQDPSAEVDVQTVVQAIKMLTSSDLFVSSVAIGELRKAVRFAARADPSPALMRDFMSGSTRGNFHRDRIRYRTHSLWTRARCACRRLGLSFAVPDNDPPALYTNSKGPCLAKSAASFLHRHVQDRAAEKLMNFPDQGKVARALTERCPTNQNKARWCDVSSNCRMCGDASETLPHILNHCAPSMTKIRERHNSVVNRLSNAVRFGVVRIDKQVPGIADECRPDIVIENDDVIIIDVTCPFENGEKALAEADFNKVMKYDHVKRHFQSLGKSCSVHGFVIGSLGTWHPDNEAVLSKLLMSRSYKSLFRKLCCTDVIK</sequence>
<dbReference type="InterPro" id="IPR043502">
    <property type="entry name" value="DNA/RNA_pol_sf"/>
</dbReference>
<accession>A0A7D9LVH9</accession>
<dbReference type="PROSITE" id="PS00028">
    <property type="entry name" value="ZINC_FINGER_C2H2_1"/>
    <property type="match status" value="1"/>
</dbReference>
<name>A0A7D9LVH9_PARCT</name>
<dbReference type="Proteomes" id="UP001152795">
    <property type="component" value="Unassembled WGS sequence"/>
</dbReference>
<dbReference type="Pfam" id="PF00078">
    <property type="entry name" value="RVT_1"/>
    <property type="match status" value="1"/>
</dbReference>
<feature type="compositionally biased region" description="Low complexity" evidence="1">
    <location>
        <begin position="278"/>
        <end position="295"/>
    </location>
</feature>
<feature type="region of interest" description="Disordered" evidence="1">
    <location>
        <begin position="148"/>
        <end position="228"/>
    </location>
</feature>
<evidence type="ECO:0000313" key="3">
    <source>
        <dbReference type="Proteomes" id="UP001152795"/>
    </source>
</evidence>
<dbReference type="EMBL" id="CACRXK020023502">
    <property type="protein sequence ID" value="CAB4037822.1"/>
    <property type="molecule type" value="Genomic_DNA"/>
</dbReference>
<proteinExistence type="predicted"/>
<organism evidence="2 3">
    <name type="scientific">Paramuricea clavata</name>
    <name type="common">Red gorgonian</name>
    <name type="synonym">Violescent sea-whip</name>
    <dbReference type="NCBI Taxonomy" id="317549"/>
    <lineage>
        <taxon>Eukaryota</taxon>
        <taxon>Metazoa</taxon>
        <taxon>Cnidaria</taxon>
        <taxon>Anthozoa</taxon>
        <taxon>Octocorallia</taxon>
        <taxon>Malacalcyonacea</taxon>
        <taxon>Plexauridae</taxon>
        <taxon>Paramuricea</taxon>
    </lineage>
</organism>
<dbReference type="OrthoDB" id="6779578at2759"/>
<dbReference type="PROSITE" id="PS50878">
    <property type="entry name" value="RT_POL"/>
    <property type="match status" value="1"/>
</dbReference>
<dbReference type="CDD" id="cd01650">
    <property type="entry name" value="RT_nLTR_like"/>
    <property type="match status" value="1"/>
</dbReference>
<comment type="caution">
    <text evidence="2">The sequence shown here is derived from an EMBL/GenBank/DDBJ whole genome shotgun (WGS) entry which is preliminary data.</text>
</comment>
<feature type="non-terminal residue" evidence="2">
    <location>
        <position position="1114"/>
    </location>
</feature>
<feature type="compositionally biased region" description="Pro residues" evidence="1">
    <location>
        <begin position="174"/>
        <end position="183"/>
    </location>
</feature>
<keyword evidence="3" id="KW-1185">Reference proteome</keyword>
<evidence type="ECO:0000313" key="2">
    <source>
        <dbReference type="EMBL" id="CAB4037822.1"/>
    </source>
</evidence>
<dbReference type="Gene3D" id="3.30.70.270">
    <property type="match status" value="1"/>
</dbReference>
<feature type="region of interest" description="Disordered" evidence="1">
    <location>
        <begin position="274"/>
        <end position="299"/>
    </location>
</feature>
<dbReference type="SMART" id="SM00355">
    <property type="entry name" value="ZnF_C2H2"/>
    <property type="match status" value="3"/>
</dbReference>